<comment type="caution">
    <text evidence="1">The sequence shown here is derived from an EMBL/GenBank/DDBJ whole genome shotgun (WGS) entry which is preliminary data.</text>
</comment>
<evidence type="ECO:0000313" key="1">
    <source>
        <dbReference type="EMBL" id="GGP10884.1"/>
    </source>
</evidence>
<proteinExistence type="predicted"/>
<keyword evidence="2" id="KW-1185">Reference proteome</keyword>
<protein>
    <submittedName>
        <fullName evidence="1">Uncharacterized protein</fullName>
    </submittedName>
</protein>
<evidence type="ECO:0000313" key="2">
    <source>
        <dbReference type="Proteomes" id="UP000641206"/>
    </source>
</evidence>
<accession>A0ABQ2NUK0</accession>
<dbReference type="EMBL" id="BMLW01000005">
    <property type="protein sequence ID" value="GGP10884.1"/>
    <property type="molecule type" value="Genomic_DNA"/>
</dbReference>
<reference evidence="2" key="1">
    <citation type="journal article" date="2019" name="Int. J. Syst. Evol. Microbiol.">
        <title>The Global Catalogue of Microorganisms (GCM) 10K type strain sequencing project: providing services to taxonomists for standard genome sequencing and annotation.</title>
        <authorList>
            <consortium name="The Broad Institute Genomics Platform"/>
            <consortium name="The Broad Institute Genome Sequencing Center for Infectious Disease"/>
            <person name="Wu L."/>
            <person name="Ma J."/>
        </authorList>
    </citation>
    <scope>NUCLEOTIDE SEQUENCE [LARGE SCALE GENOMIC DNA]</scope>
    <source>
        <strain evidence="2">CGMCC 1.7693</strain>
    </source>
</reference>
<sequence length="65" mass="7688">MITNTPMKRLAKAVREDVEERRLRAISKRIDTSKLDLDDVLLVDRFGNVDITPDHPQYKFWTEDD</sequence>
<organism evidence="1 2">
    <name type="scientific">Oceanobacillus neutriphilus</name>
    <dbReference type="NCBI Taxonomy" id="531815"/>
    <lineage>
        <taxon>Bacteria</taxon>
        <taxon>Bacillati</taxon>
        <taxon>Bacillota</taxon>
        <taxon>Bacilli</taxon>
        <taxon>Bacillales</taxon>
        <taxon>Bacillaceae</taxon>
        <taxon>Oceanobacillus</taxon>
    </lineage>
</organism>
<name>A0ABQ2NUK0_9BACI</name>
<gene>
    <name evidence="1" type="ORF">GCM10011346_20780</name>
</gene>
<dbReference type="Proteomes" id="UP000641206">
    <property type="component" value="Unassembled WGS sequence"/>
</dbReference>